<gene>
    <name evidence="7" type="ORF">EGW08_010956</name>
</gene>
<evidence type="ECO:0000256" key="3">
    <source>
        <dbReference type="ARBA" id="ARBA00023121"/>
    </source>
</evidence>
<dbReference type="PANTHER" id="PTHR10612">
    <property type="entry name" value="APOLIPOPROTEIN D"/>
    <property type="match status" value="1"/>
</dbReference>
<evidence type="ECO:0000259" key="6">
    <source>
        <dbReference type="Pfam" id="PF08212"/>
    </source>
</evidence>
<evidence type="ECO:0000313" key="7">
    <source>
        <dbReference type="EMBL" id="RUS81282.1"/>
    </source>
</evidence>
<dbReference type="InterPro" id="IPR012674">
    <property type="entry name" value="Calycin"/>
</dbReference>
<feature type="domain" description="Lipocalin/cytosolic fatty-acid binding" evidence="6">
    <location>
        <begin position="49"/>
        <end position="207"/>
    </location>
</feature>
<dbReference type="GO" id="GO:0005737">
    <property type="term" value="C:cytoplasm"/>
    <property type="evidence" value="ECO:0007669"/>
    <property type="project" value="TreeGrafter"/>
</dbReference>
<comment type="caution">
    <text evidence="7">The sequence shown here is derived from an EMBL/GenBank/DDBJ whole genome shotgun (WGS) entry which is preliminary data.</text>
</comment>
<evidence type="ECO:0000256" key="1">
    <source>
        <dbReference type="ARBA" id="ARBA00006889"/>
    </source>
</evidence>
<dbReference type="EMBL" id="RQTK01000346">
    <property type="protein sequence ID" value="RUS81282.1"/>
    <property type="molecule type" value="Genomic_DNA"/>
</dbReference>
<keyword evidence="5" id="KW-0732">Signal</keyword>
<evidence type="ECO:0000313" key="8">
    <source>
        <dbReference type="Proteomes" id="UP000271974"/>
    </source>
</evidence>
<proteinExistence type="inferred from homology"/>
<dbReference type="GO" id="GO:0006629">
    <property type="term" value="P:lipid metabolic process"/>
    <property type="evidence" value="ECO:0007669"/>
    <property type="project" value="TreeGrafter"/>
</dbReference>
<feature type="signal peptide" evidence="5">
    <location>
        <begin position="1"/>
        <end position="31"/>
    </location>
</feature>
<dbReference type="GO" id="GO:0042246">
    <property type="term" value="P:tissue regeneration"/>
    <property type="evidence" value="ECO:0007669"/>
    <property type="project" value="InterPro"/>
</dbReference>
<dbReference type="OrthoDB" id="565904at2759"/>
<feature type="chain" id="PRO_5018825114" description="Apolipoprotein D" evidence="5">
    <location>
        <begin position="32"/>
        <end position="213"/>
    </location>
</feature>
<dbReference type="Proteomes" id="UP000271974">
    <property type="component" value="Unassembled WGS sequence"/>
</dbReference>
<dbReference type="GO" id="GO:0006869">
    <property type="term" value="P:lipid transport"/>
    <property type="evidence" value="ECO:0007669"/>
    <property type="project" value="InterPro"/>
</dbReference>
<dbReference type="Pfam" id="PF08212">
    <property type="entry name" value="Lipocalin_2"/>
    <property type="match status" value="1"/>
</dbReference>
<dbReference type="AlphaFoldDB" id="A0A433TI73"/>
<reference evidence="7 8" key="1">
    <citation type="submission" date="2019-01" db="EMBL/GenBank/DDBJ databases">
        <title>A draft genome assembly of the solar-powered sea slug Elysia chlorotica.</title>
        <authorList>
            <person name="Cai H."/>
            <person name="Li Q."/>
            <person name="Fang X."/>
            <person name="Li J."/>
            <person name="Curtis N.E."/>
            <person name="Altenburger A."/>
            <person name="Shibata T."/>
            <person name="Feng M."/>
            <person name="Maeda T."/>
            <person name="Schwartz J.A."/>
            <person name="Shigenobu S."/>
            <person name="Lundholm N."/>
            <person name="Nishiyama T."/>
            <person name="Yang H."/>
            <person name="Hasebe M."/>
            <person name="Li S."/>
            <person name="Pierce S.K."/>
            <person name="Wang J."/>
        </authorList>
    </citation>
    <scope>NUCLEOTIDE SEQUENCE [LARGE SCALE GENOMIC DNA]</scope>
    <source>
        <strain evidence="7">EC2010</strain>
        <tissue evidence="7">Whole organism of an adult</tissue>
    </source>
</reference>
<dbReference type="InterPro" id="IPR022271">
    <property type="entry name" value="Lipocalin_ApoD"/>
</dbReference>
<dbReference type="PANTHER" id="PTHR10612:SF34">
    <property type="entry name" value="APOLIPOPROTEIN D"/>
    <property type="match status" value="1"/>
</dbReference>
<dbReference type="PIRSF" id="PIRSF036893">
    <property type="entry name" value="Lipocalin_ApoD"/>
    <property type="match status" value="1"/>
</dbReference>
<evidence type="ECO:0000256" key="2">
    <source>
        <dbReference type="ARBA" id="ARBA00019890"/>
    </source>
</evidence>
<evidence type="ECO:0000256" key="5">
    <source>
        <dbReference type="PIRNR" id="PIRNR036893"/>
    </source>
</evidence>
<dbReference type="InterPro" id="IPR000566">
    <property type="entry name" value="Lipocln_cytosolic_FA-bd_dom"/>
</dbReference>
<name>A0A433TI73_ELYCH</name>
<keyword evidence="4" id="KW-0873">Pyrrolidone carboxylic acid</keyword>
<comment type="similarity">
    <text evidence="1 5">Belongs to the calycin superfamily. Lipocalin family.</text>
</comment>
<dbReference type="Gene3D" id="2.40.128.20">
    <property type="match status" value="1"/>
</dbReference>
<keyword evidence="3" id="KW-0446">Lipid-binding</keyword>
<sequence>MKLTQYRQSLAAVDVALASLLVLIMMPSVDSIVVVENGRCPAVTGMPGFDVERYKGTWHEFKRFPAFFEIGLECTSATYTSGPGGLVNVNNRGLLRISLFGKKVDVSKSSITGIASVPNAQRPAELIALFGADLGGETGCTPNYIIQDTDYTNYSVVFSCVEALGYNIQFAWILTRCKGLKPDKLEELEANLAKAGVDVSNFEKVDQTGCPFN</sequence>
<keyword evidence="8" id="KW-1185">Reference proteome</keyword>
<dbReference type="GO" id="GO:0000302">
    <property type="term" value="P:response to reactive oxygen species"/>
    <property type="evidence" value="ECO:0007669"/>
    <property type="project" value="TreeGrafter"/>
</dbReference>
<dbReference type="SUPFAM" id="SSF50814">
    <property type="entry name" value="Lipocalins"/>
    <property type="match status" value="1"/>
</dbReference>
<accession>A0A433TI73</accession>
<dbReference type="GO" id="GO:0008289">
    <property type="term" value="F:lipid binding"/>
    <property type="evidence" value="ECO:0007669"/>
    <property type="project" value="UniProtKB-KW"/>
</dbReference>
<evidence type="ECO:0000256" key="4">
    <source>
        <dbReference type="ARBA" id="ARBA00023283"/>
    </source>
</evidence>
<dbReference type="GO" id="GO:0007420">
    <property type="term" value="P:brain development"/>
    <property type="evidence" value="ECO:0007669"/>
    <property type="project" value="InterPro"/>
</dbReference>
<organism evidence="7 8">
    <name type="scientific">Elysia chlorotica</name>
    <name type="common">Eastern emerald elysia</name>
    <name type="synonym">Sea slug</name>
    <dbReference type="NCBI Taxonomy" id="188477"/>
    <lineage>
        <taxon>Eukaryota</taxon>
        <taxon>Metazoa</taxon>
        <taxon>Spiralia</taxon>
        <taxon>Lophotrochozoa</taxon>
        <taxon>Mollusca</taxon>
        <taxon>Gastropoda</taxon>
        <taxon>Heterobranchia</taxon>
        <taxon>Euthyneura</taxon>
        <taxon>Panpulmonata</taxon>
        <taxon>Sacoglossa</taxon>
        <taxon>Placobranchoidea</taxon>
        <taxon>Plakobranchidae</taxon>
        <taxon>Elysia</taxon>
    </lineage>
</organism>
<dbReference type="PRINTS" id="PR01219">
    <property type="entry name" value="APOLIPOPROTD"/>
</dbReference>
<dbReference type="InterPro" id="IPR002969">
    <property type="entry name" value="ApolipopD"/>
</dbReference>
<protein>
    <recommendedName>
        <fullName evidence="2">Apolipoprotein D</fullName>
    </recommendedName>
</protein>